<gene>
    <name evidence="12" type="ORF">E3N88_22539</name>
</gene>
<evidence type="ECO:0000256" key="2">
    <source>
        <dbReference type="ARBA" id="ARBA00004906"/>
    </source>
</evidence>
<dbReference type="EC" id="2.3.2.27" evidence="3"/>
<dbReference type="CDD" id="cd16461">
    <property type="entry name" value="RING-H2_EL5-like"/>
    <property type="match status" value="1"/>
</dbReference>
<evidence type="ECO:0000256" key="6">
    <source>
        <dbReference type="ARBA" id="ARBA00022771"/>
    </source>
</evidence>
<name>A0A5N6NDA3_9ASTR</name>
<evidence type="ECO:0000256" key="3">
    <source>
        <dbReference type="ARBA" id="ARBA00012483"/>
    </source>
</evidence>
<dbReference type="InterPro" id="IPR013083">
    <property type="entry name" value="Znf_RING/FYVE/PHD"/>
</dbReference>
<dbReference type="InterPro" id="IPR001841">
    <property type="entry name" value="Znf_RING"/>
</dbReference>
<proteinExistence type="predicted"/>
<reference evidence="12 13" key="1">
    <citation type="submission" date="2019-05" db="EMBL/GenBank/DDBJ databases">
        <title>Mikania micrantha, genome provides insights into the molecular mechanism of rapid growth.</title>
        <authorList>
            <person name="Liu B."/>
        </authorList>
    </citation>
    <scope>NUCLEOTIDE SEQUENCE [LARGE SCALE GENOMIC DNA]</scope>
    <source>
        <strain evidence="12">NLD-2019</strain>
        <tissue evidence="12">Leaf</tissue>
    </source>
</reference>
<dbReference type="Proteomes" id="UP000326396">
    <property type="component" value="Linkage Group LG2"/>
</dbReference>
<evidence type="ECO:0000313" key="13">
    <source>
        <dbReference type="Proteomes" id="UP000326396"/>
    </source>
</evidence>
<keyword evidence="6 9" id="KW-0863">Zinc-finger</keyword>
<accession>A0A5N6NDA3</accession>
<evidence type="ECO:0000259" key="11">
    <source>
        <dbReference type="PROSITE" id="PS50089"/>
    </source>
</evidence>
<keyword evidence="13" id="KW-1185">Reference proteome</keyword>
<evidence type="ECO:0000256" key="1">
    <source>
        <dbReference type="ARBA" id="ARBA00000900"/>
    </source>
</evidence>
<dbReference type="PROSITE" id="PS50089">
    <property type="entry name" value="ZF_RING_2"/>
    <property type="match status" value="1"/>
</dbReference>
<dbReference type="SUPFAM" id="SSF57850">
    <property type="entry name" value="RING/U-box"/>
    <property type="match status" value="1"/>
</dbReference>
<dbReference type="PANTHER" id="PTHR46913:SF21">
    <property type="entry name" value="RING-TYPE E3 UBIQUITIN TRANSFERASE"/>
    <property type="match status" value="1"/>
</dbReference>
<comment type="catalytic activity">
    <reaction evidence="1">
        <text>S-ubiquitinyl-[E2 ubiquitin-conjugating enzyme]-L-cysteine + [acceptor protein]-L-lysine = [E2 ubiquitin-conjugating enzyme]-L-cysteine + N(6)-ubiquitinyl-[acceptor protein]-L-lysine.</text>
        <dbReference type="EC" id="2.3.2.27"/>
    </reaction>
</comment>
<dbReference type="PANTHER" id="PTHR46913">
    <property type="entry name" value="RING-H2 FINGER PROTEIN ATL16"/>
    <property type="match status" value="1"/>
</dbReference>
<evidence type="ECO:0000256" key="10">
    <source>
        <dbReference type="SAM" id="Phobius"/>
    </source>
</evidence>
<keyword evidence="10" id="KW-1133">Transmembrane helix</keyword>
<dbReference type="AlphaFoldDB" id="A0A5N6NDA3"/>
<dbReference type="GO" id="GO:0061630">
    <property type="term" value="F:ubiquitin protein ligase activity"/>
    <property type="evidence" value="ECO:0007669"/>
    <property type="project" value="UniProtKB-EC"/>
</dbReference>
<feature type="domain" description="RING-type" evidence="11">
    <location>
        <begin position="112"/>
        <end position="154"/>
    </location>
</feature>
<keyword evidence="10" id="KW-0472">Membrane</keyword>
<comment type="pathway">
    <text evidence="2">Protein modification; protein ubiquitination.</text>
</comment>
<keyword evidence="8" id="KW-0862">Zinc</keyword>
<evidence type="ECO:0000256" key="5">
    <source>
        <dbReference type="ARBA" id="ARBA00022723"/>
    </source>
</evidence>
<keyword evidence="5" id="KW-0479">Metal-binding</keyword>
<evidence type="ECO:0000256" key="9">
    <source>
        <dbReference type="PROSITE-ProRule" id="PRU00175"/>
    </source>
</evidence>
<evidence type="ECO:0000313" key="12">
    <source>
        <dbReference type="EMBL" id="KAD4584938.1"/>
    </source>
</evidence>
<dbReference type="InterPro" id="IPR044600">
    <property type="entry name" value="ATL1/ATL16-like"/>
</dbReference>
<dbReference type="Pfam" id="PF13639">
    <property type="entry name" value="zf-RING_2"/>
    <property type="match status" value="1"/>
</dbReference>
<keyword evidence="4" id="KW-0808">Transferase</keyword>
<evidence type="ECO:0000256" key="8">
    <source>
        <dbReference type="ARBA" id="ARBA00022833"/>
    </source>
</evidence>
<dbReference type="OrthoDB" id="9984778at2759"/>
<dbReference type="SMART" id="SM00184">
    <property type="entry name" value="RING"/>
    <property type="match status" value="1"/>
</dbReference>
<protein>
    <recommendedName>
        <fullName evidence="3">RING-type E3 ubiquitin transferase</fullName>
        <ecNumber evidence="3">2.3.2.27</ecNumber>
    </recommendedName>
</protein>
<feature type="transmembrane region" description="Helical" evidence="10">
    <location>
        <begin position="20"/>
        <end position="40"/>
    </location>
</feature>
<sequence length="209" mass="23347">MALSPVGSPGSQPSRWSPLVMALVGTMGTLFLVFSYFNILRRCSFRSILSTENARRRLLRDANTDGNDPSLQLQLQSRGLDSFTAQMIPVTQFNRKSESDKGNEGDKTSTECAICLGEYEDDEWVKTIPNCFHVFHVSCIDTWFESHSSCPLCRSDVLDLEVSVSTCDQSPVGNHIINIREGVVEETSVFYQALRSHILQNSSFARLEG</sequence>
<evidence type="ECO:0000256" key="7">
    <source>
        <dbReference type="ARBA" id="ARBA00022786"/>
    </source>
</evidence>
<keyword evidence="10" id="KW-0812">Transmembrane</keyword>
<comment type="caution">
    <text evidence="12">The sequence shown here is derived from an EMBL/GenBank/DDBJ whole genome shotgun (WGS) entry which is preliminary data.</text>
</comment>
<keyword evidence="7" id="KW-0833">Ubl conjugation pathway</keyword>
<dbReference type="EMBL" id="SZYD01000012">
    <property type="protein sequence ID" value="KAD4584938.1"/>
    <property type="molecule type" value="Genomic_DNA"/>
</dbReference>
<organism evidence="12 13">
    <name type="scientific">Mikania micrantha</name>
    <name type="common">bitter vine</name>
    <dbReference type="NCBI Taxonomy" id="192012"/>
    <lineage>
        <taxon>Eukaryota</taxon>
        <taxon>Viridiplantae</taxon>
        <taxon>Streptophyta</taxon>
        <taxon>Embryophyta</taxon>
        <taxon>Tracheophyta</taxon>
        <taxon>Spermatophyta</taxon>
        <taxon>Magnoliopsida</taxon>
        <taxon>eudicotyledons</taxon>
        <taxon>Gunneridae</taxon>
        <taxon>Pentapetalae</taxon>
        <taxon>asterids</taxon>
        <taxon>campanulids</taxon>
        <taxon>Asterales</taxon>
        <taxon>Asteraceae</taxon>
        <taxon>Asteroideae</taxon>
        <taxon>Heliantheae alliance</taxon>
        <taxon>Eupatorieae</taxon>
        <taxon>Mikania</taxon>
    </lineage>
</organism>
<dbReference type="GO" id="GO:0008270">
    <property type="term" value="F:zinc ion binding"/>
    <property type="evidence" value="ECO:0007669"/>
    <property type="project" value="UniProtKB-KW"/>
</dbReference>
<evidence type="ECO:0000256" key="4">
    <source>
        <dbReference type="ARBA" id="ARBA00022679"/>
    </source>
</evidence>
<dbReference type="GO" id="GO:0016567">
    <property type="term" value="P:protein ubiquitination"/>
    <property type="evidence" value="ECO:0007669"/>
    <property type="project" value="InterPro"/>
</dbReference>
<dbReference type="Gene3D" id="3.30.40.10">
    <property type="entry name" value="Zinc/RING finger domain, C3HC4 (zinc finger)"/>
    <property type="match status" value="1"/>
</dbReference>